<protein>
    <submittedName>
        <fullName evidence="2">YfhO family protein</fullName>
    </submittedName>
</protein>
<keyword evidence="1" id="KW-0812">Transmembrane</keyword>
<evidence type="ECO:0000313" key="2">
    <source>
        <dbReference type="EMBL" id="GAA4469878.1"/>
    </source>
</evidence>
<feature type="transmembrane region" description="Helical" evidence="1">
    <location>
        <begin position="12"/>
        <end position="30"/>
    </location>
</feature>
<feature type="transmembrane region" description="Helical" evidence="1">
    <location>
        <begin position="329"/>
        <end position="350"/>
    </location>
</feature>
<feature type="transmembrane region" description="Helical" evidence="1">
    <location>
        <begin position="192"/>
        <end position="212"/>
    </location>
</feature>
<dbReference type="Pfam" id="PF09586">
    <property type="entry name" value="YfhO"/>
    <property type="match status" value="1"/>
</dbReference>
<feature type="transmembrane region" description="Helical" evidence="1">
    <location>
        <begin position="434"/>
        <end position="455"/>
    </location>
</feature>
<feature type="transmembrane region" description="Helical" evidence="1">
    <location>
        <begin position="357"/>
        <end position="375"/>
    </location>
</feature>
<keyword evidence="1" id="KW-0472">Membrane</keyword>
<feature type="transmembrane region" description="Helical" evidence="1">
    <location>
        <begin position="100"/>
        <end position="117"/>
    </location>
</feature>
<dbReference type="RefSeq" id="WP_345085072.1">
    <property type="nucleotide sequence ID" value="NZ_BAABFA010000024.1"/>
</dbReference>
<feature type="transmembrane region" description="Helical" evidence="1">
    <location>
        <begin position="395"/>
        <end position="414"/>
    </location>
</feature>
<evidence type="ECO:0000313" key="3">
    <source>
        <dbReference type="Proteomes" id="UP001500067"/>
    </source>
</evidence>
<organism evidence="2 3">
    <name type="scientific">Nemorincola caseinilytica</name>
    <dbReference type="NCBI Taxonomy" id="2054315"/>
    <lineage>
        <taxon>Bacteria</taxon>
        <taxon>Pseudomonadati</taxon>
        <taxon>Bacteroidota</taxon>
        <taxon>Chitinophagia</taxon>
        <taxon>Chitinophagales</taxon>
        <taxon>Chitinophagaceae</taxon>
        <taxon>Nemorincola</taxon>
    </lineage>
</organism>
<evidence type="ECO:0000256" key="1">
    <source>
        <dbReference type="SAM" id="Phobius"/>
    </source>
</evidence>
<sequence>MQFDIKKYKQDLIIIVGFAVLALLYCYPQLQGMKLNQHDNISWQAMSHEAMEYHKATGKDVLWSNSMFGGMPTYTTYVAATNTNYTSFIQSILQGIGKPAYFFFIPMLCFFLLMRVLKINKWVGAIGSIAYAFSTYNGIIISVGHETKMLTMGYLPAALAGLYLIYKEKWLTGAALLAVTFALIFTNNHFQVIYYSFIMFGCFGVVMLVQAIKEGRIKSFLISSAIAAGAIAVGVGPSMPSLLTTAEYAKETMRGGASELSGHDKKENGGLDKEYAFRWSNGIGETFCLMIPYLYGGASGEDAAKAPKTLEAIGGSADKLPLYWGPQPFLSGPVYFGAAVCFLFVLGLMVVRSPHKWWILAASAICIMMSWGKNFEGINYFLFDHIPYLNKFRTPSMVLVIPQFLFPLLGAWAINEVMERRNDPKVWQNIKLAAGITAGLCLLLGVGGSMFFDFTGGSDARMQPEMLQLLRQDRASLAMTSGLTSAAYILITAGLLWAYMKDKIKPTMLISGICAIVVIDLIPTSLNYLNKENYVDAAEYDAAFEPTEADKAIMQDPDPYYRVLDLSRDTYNDAVQAYFHKCVGGYHPAKMEIYQDLIDRHMSQGFNGAVLDMLNTKYIIAGRRGSAPQPIPNPTACGNAWFVNEVKWANTADEEMNSLSAPQIGDTTMVPGAFEPRRTAIIRATFKNELGNYSFGKDSAAYVRLSQYGLNDLAFTSSNSQAGLAVFSDIYYSKGWKAYVDGKETPIIRANYVLRAIKVPAGTHSIEFHFRPESFYNGQKVAMASSVLILILIGVAVSQLFRKKPLPTSPEGRR</sequence>
<feature type="transmembrane region" description="Helical" evidence="1">
    <location>
        <begin position="170"/>
        <end position="186"/>
    </location>
</feature>
<dbReference type="PANTHER" id="PTHR38454">
    <property type="entry name" value="INTEGRAL MEMBRANE PROTEIN-RELATED"/>
    <property type="match status" value="1"/>
</dbReference>
<dbReference type="PANTHER" id="PTHR38454:SF1">
    <property type="entry name" value="INTEGRAL MEMBRANE PROTEIN"/>
    <property type="match status" value="1"/>
</dbReference>
<keyword evidence="3" id="KW-1185">Reference proteome</keyword>
<gene>
    <name evidence="2" type="ORF">GCM10023093_30080</name>
</gene>
<feature type="transmembrane region" description="Helical" evidence="1">
    <location>
        <begin position="122"/>
        <end position="143"/>
    </location>
</feature>
<dbReference type="Proteomes" id="UP001500067">
    <property type="component" value="Unassembled WGS sequence"/>
</dbReference>
<feature type="transmembrane region" description="Helical" evidence="1">
    <location>
        <begin position="219"/>
        <end position="239"/>
    </location>
</feature>
<proteinExistence type="predicted"/>
<feature type="transmembrane region" description="Helical" evidence="1">
    <location>
        <begin position="781"/>
        <end position="801"/>
    </location>
</feature>
<name>A0ABP8NS11_9BACT</name>
<accession>A0ABP8NS11</accession>
<feature type="transmembrane region" description="Helical" evidence="1">
    <location>
        <begin position="149"/>
        <end position="165"/>
    </location>
</feature>
<dbReference type="InterPro" id="IPR018580">
    <property type="entry name" value="Uncharacterised_YfhO"/>
</dbReference>
<dbReference type="EMBL" id="BAABFA010000024">
    <property type="protein sequence ID" value="GAA4469878.1"/>
    <property type="molecule type" value="Genomic_DNA"/>
</dbReference>
<reference evidence="3" key="1">
    <citation type="journal article" date="2019" name="Int. J. Syst. Evol. Microbiol.">
        <title>The Global Catalogue of Microorganisms (GCM) 10K type strain sequencing project: providing services to taxonomists for standard genome sequencing and annotation.</title>
        <authorList>
            <consortium name="The Broad Institute Genomics Platform"/>
            <consortium name="The Broad Institute Genome Sequencing Center for Infectious Disease"/>
            <person name="Wu L."/>
            <person name="Ma J."/>
        </authorList>
    </citation>
    <scope>NUCLEOTIDE SEQUENCE [LARGE SCALE GENOMIC DNA]</scope>
    <source>
        <strain evidence="3">JCM 32105</strain>
    </source>
</reference>
<comment type="caution">
    <text evidence="2">The sequence shown here is derived from an EMBL/GenBank/DDBJ whole genome shotgun (WGS) entry which is preliminary data.</text>
</comment>
<keyword evidence="1" id="KW-1133">Transmembrane helix</keyword>
<feature type="transmembrane region" description="Helical" evidence="1">
    <location>
        <begin position="475"/>
        <end position="497"/>
    </location>
</feature>